<evidence type="ECO:0000313" key="4">
    <source>
        <dbReference type="EMBL" id="RQD88104.1"/>
    </source>
</evidence>
<keyword evidence="1 4" id="KW-0808">Transferase</keyword>
<dbReference type="SUPFAM" id="SSF53756">
    <property type="entry name" value="UDP-Glycosyltransferase/glycogen phosphorylase"/>
    <property type="match status" value="1"/>
</dbReference>
<dbReference type="Gene3D" id="3.40.50.2000">
    <property type="entry name" value="Glycogen Phosphorylase B"/>
    <property type="match status" value="2"/>
</dbReference>
<dbReference type="Proteomes" id="UP000286095">
    <property type="component" value="Unassembled WGS sequence"/>
</dbReference>
<reference evidence="4 5" key="1">
    <citation type="submission" date="2018-08" db="EMBL/GenBank/DDBJ databases">
        <title>Survival mechanisms of Campylobacter hepaticus identified by genomic analysis and comparative transcriptomic analysis of in vivo and in vitro derived bacteria.</title>
        <authorList>
            <person name="Van T.T.H."/>
            <person name="Moore R.J."/>
        </authorList>
    </citation>
    <scope>NUCLEOTIDE SEQUENCE [LARGE SCALE GENOMIC DNA]</scope>
    <source>
        <strain evidence="4 5">54L</strain>
    </source>
</reference>
<dbReference type="AlphaFoldDB" id="A0A424Z1P5"/>
<protein>
    <submittedName>
        <fullName evidence="4">Glycosyltransferase</fullName>
    </submittedName>
</protein>
<dbReference type="GO" id="GO:0009103">
    <property type="term" value="P:lipopolysaccharide biosynthetic process"/>
    <property type="evidence" value="ECO:0007669"/>
    <property type="project" value="TreeGrafter"/>
</dbReference>
<dbReference type="EMBL" id="QURW01000004">
    <property type="protein sequence ID" value="RQD88104.1"/>
    <property type="molecule type" value="Genomic_DNA"/>
</dbReference>
<dbReference type="PANTHER" id="PTHR46401:SF2">
    <property type="entry name" value="GLYCOSYLTRANSFERASE WBBK-RELATED"/>
    <property type="match status" value="1"/>
</dbReference>
<organism evidence="4 5">
    <name type="scientific">Campylobacter hepaticus</name>
    <dbReference type="NCBI Taxonomy" id="1813019"/>
    <lineage>
        <taxon>Bacteria</taxon>
        <taxon>Pseudomonadati</taxon>
        <taxon>Campylobacterota</taxon>
        <taxon>Epsilonproteobacteria</taxon>
        <taxon>Campylobacterales</taxon>
        <taxon>Campylobacteraceae</taxon>
        <taxon>Campylobacter</taxon>
    </lineage>
</organism>
<gene>
    <name evidence="4" type="ORF">DZD40_01960</name>
</gene>
<dbReference type="STRING" id="1813019.A2J15_03695"/>
<proteinExistence type="predicted"/>
<dbReference type="InterPro" id="IPR028098">
    <property type="entry name" value="Glyco_trans_4-like_N"/>
</dbReference>
<dbReference type="Pfam" id="PF00534">
    <property type="entry name" value="Glycos_transf_1"/>
    <property type="match status" value="1"/>
</dbReference>
<accession>A0A424Z1P5</accession>
<sequence>MQKLAIFIYSLGSGGAERVVATLLPILSLKFEVHLILMNDKISYEIPECKIHFLEYSKPNENPILKFLKLPFLALKYKKICKQLCIDTEFVFLNRPNYVALIAKILGNKTRLVINECTTPSVMYAKNNLNALINKLLISLLYPRANLILANSQGNLKDLIQNFNIPSQKCEILYNAIDLENIEQKSLEKISLEDKFILSVGRLDEGKNHALLIRAYARLKTDLKLVILGEGVLKHELLALIKGLNLQNKVLLLGFDNNPYKYMSRCEFFAFASVFEGFSNVLIESLACGCAVVCTDHKSGARELFGNDEFGLLVEVDNENSMFNGLKIMLEDDNLRQAYKNKAKNRALAFDKVKIARDALKYLLG</sequence>
<dbReference type="PANTHER" id="PTHR46401">
    <property type="entry name" value="GLYCOSYLTRANSFERASE WBBK-RELATED"/>
    <property type="match status" value="1"/>
</dbReference>
<evidence type="ECO:0000259" key="3">
    <source>
        <dbReference type="Pfam" id="PF13439"/>
    </source>
</evidence>
<feature type="domain" description="Glycosyltransferase subfamily 4-like N-terminal" evidence="3">
    <location>
        <begin position="14"/>
        <end position="180"/>
    </location>
</feature>
<evidence type="ECO:0000259" key="2">
    <source>
        <dbReference type="Pfam" id="PF00534"/>
    </source>
</evidence>
<dbReference type="RefSeq" id="WP_124134255.1">
    <property type="nucleotide sequence ID" value="NZ_QURW01000004.1"/>
</dbReference>
<dbReference type="InterPro" id="IPR001296">
    <property type="entry name" value="Glyco_trans_1"/>
</dbReference>
<name>A0A424Z1P5_9BACT</name>
<evidence type="ECO:0000256" key="1">
    <source>
        <dbReference type="ARBA" id="ARBA00022679"/>
    </source>
</evidence>
<dbReference type="CDD" id="cd03811">
    <property type="entry name" value="GT4_GT28_WabH-like"/>
    <property type="match status" value="1"/>
</dbReference>
<comment type="caution">
    <text evidence="4">The sequence shown here is derived from an EMBL/GenBank/DDBJ whole genome shotgun (WGS) entry which is preliminary data.</text>
</comment>
<evidence type="ECO:0000313" key="5">
    <source>
        <dbReference type="Proteomes" id="UP000286095"/>
    </source>
</evidence>
<feature type="domain" description="Glycosyl transferase family 1" evidence="2">
    <location>
        <begin position="188"/>
        <end position="346"/>
    </location>
</feature>
<dbReference type="GO" id="GO:0016757">
    <property type="term" value="F:glycosyltransferase activity"/>
    <property type="evidence" value="ECO:0007669"/>
    <property type="project" value="InterPro"/>
</dbReference>
<dbReference type="Pfam" id="PF13439">
    <property type="entry name" value="Glyco_transf_4"/>
    <property type="match status" value="1"/>
</dbReference>